<dbReference type="InterPro" id="IPR029787">
    <property type="entry name" value="Nucleotide_cyclase"/>
</dbReference>
<keyword evidence="5 8" id="KW-0472">Membrane</keyword>
<keyword evidence="11" id="KW-1185">Reference proteome</keyword>
<sequence>MGESPAPEELGWNLFQDDGEADEAFGKSSLLSSQSLSPPHPHNDSLRFFTDAELDATPVERESLKRHTRLYGLFFKELSVEIRFMDSQATLRRRTGYWGYRIISTMAILLDLSINLLPQLYRRWACSVAEDFTYKEKYCDGIGQKSTTQIYNEQTDYFWKIYFPVVAGWAIVGTIVHRIIHKYGRHKAYAMLAICFLYTALMLFFIVILTVEGKCVDWPMSVALIMIMLQCSFVLFSGTSSFVLQLASSVILLAAYGITYSVCSLELAEQHGDESAERSILRIAYPFCIMILLVFYLLMLAGSFFRERRERMQFLQRITIGSQHQEIIRQKTQNTELQKKLLNNMLPAVIVDQLQQTNFAIQSWDQLRSMSKRHHGVCILFAELEGFAAFSSQVHPSGVMEYLNDLFQVFDGLCDSYDVYKVETVGDQYVAAVGVVTGCMHNEEVDAEGDSCGGIMDWESSLHASSVSNTQQMIGFAKAIMKGFNLVSLPESEVSPALRIGIHTGPCMSGIVGTKNFRFCLFGDTMNTAARMEQKGTAACVHTTQDVVDLVPDERWEKLAKMEVKGKGSMQTYLLRLPSMADEEFEGGDNIASVVASVSKREYENPFFLQSKDDDGSDRLEEVSSAEVLDVGSGPSVYQDIQPVSDAVYAEHTKWFGLCFKKLHIERAFLDGQARQGKIIVFVGYGLFAFVLAFDYLYAYLYGRVIGSICGDPALLEICYVIVGPSSKTIAEAIAAWGDLPALEKYQYLSGVSLLSLTPGLAAIIAGILPIGCFLHWFTHQYKYVKRKYWATLLVILVNFVLATLMILNLFLFVADLLKAQKAFSVLMVLGIILLFFSGTPCVPYVCWWILLSILYYALMVPAFLKYQSLLQNGNASVVLIIASSDFVVFSLTIFWMGIFLVVGSYFNDKTSRKRFLLRVLMVKQQNQIIREKSRNERIQRHFLENILPANVVEKLQRRQLRKQRGLRMTLRKSFKSSISQRHFGVGMLYADLVGFTSFCKQVDPFSVMVFLNDLFEVFDGLCDDFNMYVIETVGDCYVATVGVVTGEQTVQDVSITDSMPKTSTASRTNAKDLVSFAKAMVWGSRQVKKPVLDTPALLRVGLHTGSCISGIIGTRNFKFSLLGDDVTIAAAMEKTGVPDCIHASEDVVKLVPEERWEKCKVHEAAVQSVRSFLLSV</sequence>
<feature type="transmembrane region" description="Helical" evidence="8">
    <location>
        <begin position="845"/>
        <end position="865"/>
    </location>
</feature>
<accession>A0AAX4PJM5</accession>
<keyword evidence="4 8" id="KW-1133">Transmembrane helix</keyword>
<feature type="transmembrane region" description="Helical" evidence="8">
    <location>
        <begin position="754"/>
        <end position="778"/>
    </location>
</feature>
<dbReference type="PROSITE" id="PS50125">
    <property type="entry name" value="GUANYLATE_CYCLASE_2"/>
    <property type="match status" value="2"/>
</dbReference>
<keyword evidence="2 8" id="KW-0812">Transmembrane</keyword>
<comment type="subcellular location">
    <subcellularLocation>
        <location evidence="1">Membrane</location>
    </subcellularLocation>
</comment>
<evidence type="ECO:0000313" key="11">
    <source>
        <dbReference type="Proteomes" id="UP001472866"/>
    </source>
</evidence>
<dbReference type="PROSITE" id="PS00452">
    <property type="entry name" value="GUANYLATE_CYCLASE_1"/>
    <property type="match status" value="1"/>
</dbReference>
<dbReference type="GO" id="GO:0001653">
    <property type="term" value="F:peptide receptor activity"/>
    <property type="evidence" value="ECO:0007669"/>
    <property type="project" value="TreeGrafter"/>
</dbReference>
<dbReference type="InterPro" id="IPR001054">
    <property type="entry name" value="A/G_cyclase"/>
</dbReference>
<evidence type="ECO:0000256" key="2">
    <source>
        <dbReference type="ARBA" id="ARBA00022692"/>
    </source>
</evidence>
<keyword evidence="3" id="KW-0547">Nucleotide-binding</keyword>
<dbReference type="GO" id="GO:0000166">
    <property type="term" value="F:nucleotide binding"/>
    <property type="evidence" value="ECO:0007669"/>
    <property type="project" value="UniProtKB-KW"/>
</dbReference>
<dbReference type="CDD" id="cd07302">
    <property type="entry name" value="CHD"/>
    <property type="match status" value="2"/>
</dbReference>
<dbReference type="Pfam" id="PF00211">
    <property type="entry name" value="Guanylate_cyc"/>
    <property type="match status" value="2"/>
</dbReference>
<dbReference type="GO" id="GO:0007168">
    <property type="term" value="P:receptor guanylyl cyclase signaling pathway"/>
    <property type="evidence" value="ECO:0007669"/>
    <property type="project" value="TreeGrafter"/>
</dbReference>
<dbReference type="GO" id="GO:0004016">
    <property type="term" value="F:adenylate cyclase activity"/>
    <property type="evidence" value="ECO:0007669"/>
    <property type="project" value="TreeGrafter"/>
</dbReference>
<feature type="transmembrane region" description="Helical" evidence="8">
    <location>
        <begin position="98"/>
        <end position="117"/>
    </location>
</feature>
<dbReference type="GO" id="GO:0005886">
    <property type="term" value="C:plasma membrane"/>
    <property type="evidence" value="ECO:0007669"/>
    <property type="project" value="TreeGrafter"/>
</dbReference>
<feature type="transmembrane region" description="Helical" evidence="8">
    <location>
        <begin position="188"/>
        <end position="210"/>
    </location>
</feature>
<evidence type="ECO:0000256" key="4">
    <source>
        <dbReference type="ARBA" id="ARBA00022989"/>
    </source>
</evidence>
<dbReference type="Proteomes" id="UP001472866">
    <property type="component" value="Chromosome 13"/>
</dbReference>
<protein>
    <submittedName>
        <fullName evidence="10">Guanylate cyclase</fullName>
    </submittedName>
</protein>
<feature type="transmembrane region" description="Helical" evidence="8">
    <location>
        <begin position="790"/>
        <end position="814"/>
    </location>
</feature>
<reference evidence="10 11" key="1">
    <citation type="submission" date="2024-03" db="EMBL/GenBank/DDBJ databases">
        <title>Complete genome sequence of the green alga Chloropicon roscoffensis RCC1871.</title>
        <authorList>
            <person name="Lemieux C."/>
            <person name="Pombert J.-F."/>
            <person name="Otis C."/>
            <person name="Turmel M."/>
        </authorList>
    </citation>
    <scope>NUCLEOTIDE SEQUENCE [LARGE SCALE GENOMIC DNA]</scope>
    <source>
        <strain evidence="10 11">RCC1871</strain>
    </source>
</reference>
<dbReference type="GO" id="GO:0035556">
    <property type="term" value="P:intracellular signal transduction"/>
    <property type="evidence" value="ECO:0007669"/>
    <property type="project" value="InterPro"/>
</dbReference>
<dbReference type="AlphaFoldDB" id="A0AAX4PJM5"/>
<dbReference type="FunFam" id="3.30.70.1230:FF:000057">
    <property type="entry name" value="Guanylate cyclase"/>
    <property type="match status" value="1"/>
</dbReference>
<evidence type="ECO:0000256" key="1">
    <source>
        <dbReference type="ARBA" id="ARBA00004370"/>
    </source>
</evidence>
<evidence type="ECO:0000313" key="10">
    <source>
        <dbReference type="EMBL" id="WZN65884.1"/>
    </source>
</evidence>
<feature type="transmembrane region" description="Helical" evidence="8">
    <location>
        <begin position="216"/>
        <end position="236"/>
    </location>
</feature>
<dbReference type="PANTHER" id="PTHR11920">
    <property type="entry name" value="GUANYLYL CYCLASE"/>
    <property type="match status" value="1"/>
</dbReference>
<dbReference type="EMBL" id="CP151513">
    <property type="protein sequence ID" value="WZN65884.1"/>
    <property type="molecule type" value="Genomic_DNA"/>
</dbReference>
<feature type="domain" description="Guanylate cyclase" evidence="9">
    <location>
        <begin position="987"/>
        <end position="1134"/>
    </location>
</feature>
<organism evidence="10 11">
    <name type="scientific">Chloropicon roscoffensis</name>
    <dbReference type="NCBI Taxonomy" id="1461544"/>
    <lineage>
        <taxon>Eukaryota</taxon>
        <taxon>Viridiplantae</taxon>
        <taxon>Chlorophyta</taxon>
        <taxon>Chloropicophyceae</taxon>
        <taxon>Chloropicales</taxon>
        <taxon>Chloropicaceae</taxon>
        <taxon>Chloropicon</taxon>
    </lineage>
</organism>
<evidence type="ECO:0000256" key="7">
    <source>
        <dbReference type="RuleBase" id="RU000405"/>
    </source>
</evidence>
<evidence type="ECO:0000256" key="5">
    <source>
        <dbReference type="ARBA" id="ARBA00023136"/>
    </source>
</evidence>
<evidence type="ECO:0000259" key="9">
    <source>
        <dbReference type="PROSITE" id="PS50125"/>
    </source>
</evidence>
<dbReference type="PANTHER" id="PTHR11920:SF335">
    <property type="entry name" value="GUANYLATE CYCLASE"/>
    <property type="match status" value="1"/>
</dbReference>
<comment type="similarity">
    <text evidence="7">Belongs to the adenylyl cyclase class-4/guanylyl cyclase family.</text>
</comment>
<feature type="transmembrane region" description="Helical" evidence="8">
    <location>
        <begin position="283"/>
        <end position="305"/>
    </location>
</feature>
<dbReference type="Gene3D" id="3.30.70.1230">
    <property type="entry name" value="Nucleotide cyclase"/>
    <property type="match status" value="2"/>
</dbReference>
<dbReference type="SUPFAM" id="SSF55073">
    <property type="entry name" value="Nucleotide cyclase"/>
    <property type="match status" value="2"/>
</dbReference>
<evidence type="ECO:0000256" key="6">
    <source>
        <dbReference type="ARBA" id="ARBA00023239"/>
    </source>
</evidence>
<gene>
    <name evidence="10" type="ORF">HKI87_13g74460</name>
</gene>
<feature type="transmembrane region" description="Helical" evidence="8">
    <location>
        <begin position="243"/>
        <end position="263"/>
    </location>
</feature>
<name>A0AAX4PJM5_9CHLO</name>
<feature type="transmembrane region" description="Helical" evidence="8">
    <location>
        <begin position="820"/>
        <end position="838"/>
    </location>
</feature>
<feature type="domain" description="Guanylate cyclase" evidence="9">
    <location>
        <begin position="378"/>
        <end position="533"/>
    </location>
</feature>
<feature type="transmembrane region" description="Helical" evidence="8">
    <location>
        <begin position="157"/>
        <end position="176"/>
    </location>
</feature>
<dbReference type="InterPro" id="IPR018297">
    <property type="entry name" value="A/G_cyclase_CS"/>
</dbReference>
<keyword evidence="6 7" id="KW-0456">Lyase</keyword>
<evidence type="ECO:0000256" key="8">
    <source>
        <dbReference type="SAM" id="Phobius"/>
    </source>
</evidence>
<feature type="transmembrane region" description="Helical" evidence="8">
    <location>
        <begin position="877"/>
        <end position="907"/>
    </location>
</feature>
<dbReference type="SMART" id="SM00044">
    <property type="entry name" value="CYCc"/>
    <property type="match status" value="2"/>
</dbReference>
<dbReference type="GO" id="GO:0004383">
    <property type="term" value="F:guanylate cyclase activity"/>
    <property type="evidence" value="ECO:0007669"/>
    <property type="project" value="TreeGrafter"/>
</dbReference>
<evidence type="ECO:0000256" key="3">
    <source>
        <dbReference type="ARBA" id="ARBA00022741"/>
    </source>
</evidence>
<feature type="transmembrane region" description="Helical" evidence="8">
    <location>
        <begin position="679"/>
        <end position="699"/>
    </location>
</feature>
<dbReference type="InterPro" id="IPR050401">
    <property type="entry name" value="Cyclic_nucleotide_synthase"/>
</dbReference>
<proteinExistence type="inferred from homology"/>